<evidence type="ECO:0000313" key="6">
    <source>
        <dbReference type="Proteomes" id="UP001239085"/>
    </source>
</evidence>
<dbReference type="InterPro" id="IPR028978">
    <property type="entry name" value="Chorismate_lyase_/UTRA_dom_sf"/>
</dbReference>
<evidence type="ECO:0000256" key="2">
    <source>
        <dbReference type="ARBA" id="ARBA00023125"/>
    </source>
</evidence>
<dbReference type="Pfam" id="PF07702">
    <property type="entry name" value="UTRA"/>
    <property type="match status" value="1"/>
</dbReference>
<dbReference type="InterPro" id="IPR036388">
    <property type="entry name" value="WH-like_DNA-bd_sf"/>
</dbReference>
<dbReference type="PRINTS" id="PR00035">
    <property type="entry name" value="HTHGNTR"/>
</dbReference>
<sequence length="263" mass="28471">MWSVPTPRLRQTDDMTSDAPLYRRVAERIARRIADGEFPVGTLLPGEQTLATEHGVARGTVRSALALLARRGVVAPRSGAGWIVQSSSHTQALAAFGSFAQWAHNRGLTPGGHVIRETEGAATADEARLLRIAQDSPVLRFTRLRSLDAHVVMVERAVYPGWLAHVLRGLPVDTPSHAAVLDAAGYGESFGSHRIDAVAASSEDARLLGIRRSSPLLRVRRQAFARDGRPIDLTEDRYLPDSVSFEASSTSDARPGGWTRALS</sequence>
<proteinExistence type="predicted"/>
<name>A0ABU0PAG3_9MICO</name>
<keyword evidence="3" id="KW-0804">Transcription</keyword>
<dbReference type="SUPFAM" id="SSF64288">
    <property type="entry name" value="Chorismate lyase-like"/>
    <property type="match status" value="1"/>
</dbReference>
<evidence type="ECO:0000256" key="1">
    <source>
        <dbReference type="ARBA" id="ARBA00023015"/>
    </source>
</evidence>
<dbReference type="InterPro" id="IPR036390">
    <property type="entry name" value="WH_DNA-bd_sf"/>
</dbReference>
<keyword evidence="1" id="KW-0805">Transcription regulation</keyword>
<dbReference type="Pfam" id="PF00392">
    <property type="entry name" value="GntR"/>
    <property type="match status" value="1"/>
</dbReference>
<dbReference type="InterPro" id="IPR000524">
    <property type="entry name" value="Tscrpt_reg_HTH_GntR"/>
</dbReference>
<evidence type="ECO:0000313" key="5">
    <source>
        <dbReference type="EMBL" id="MDQ0644328.1"/>
    </source>
</evidence>
<dbReference type="InterPro" id="IPR011663">
    <property type="entry name" value="UTRA"/>
</dbReference>
<comment type="caution">
    <text evidence="5">The sequence shown here is derived from an EMBL/GenBank/DDBJ whole genome shotgun (WGS) entry which is preliminary data.</text>
</comment>
<dbReference type="Proteomes" id="UP001239085">
    <property type="component" value="Unassembled WGS sequence"/>
</dbReference>
<evidence type="ECO:0000259" key="4">
    <source>
        <dbReference type="PROSITE" id="PS50949"/>
    </source>
</evidence>
<dbReference type="Gene3D" id="3.40.1410.10">
    <property type="entry name" value="Chorismate lyase-like"/>
    <property type="match status" value="1"/>
</dbReference>
<dbReference type="InterPro" id="IPR050679">
    <property type="entry name" value="Bact_HTH_transcr_reg"/>
</dbReference>
<dbReference type="SMART" id="SM00866">
    <property type="entry name" value="UTRA"/>
    <property type="match status" value="1"/>
</dbReference>
<dbReference type="PANTHER" id="PTHR44846">
    <property type="entry name" value="MANNOSYL-D-GLYCERATE TRANSPORT/METABOLISM SYSTEM REPRESSOR MNGR-RELATED"/>
    <property type="match status" value="1"/>
</dbReference>
<keyword evidence="2" id="KW-0238">DNA-binding</keyword>
<dbReference type="Gene3D" id="1.10.10.10">
    <property type="entry name" value="Winged helix-like DNA-binding domain superfamily/Winged helix DNA-binding domain"/>
    <property type="match status" value="1"/>
</dbReference>
<feature type="domain" description="HTH gntR-type" evidence="4">
    <location>
        <begin position="19"/>
        <end position="87"/>
    </location>
</feature>
<dbReference type="PROSITE" id="PS50949">
    <property type="entry name" value="HTH_GNTR"/>
    <property type="match status" value="1"/>
</dbReference>
<organism evidence="5 6">
    <name type="scientific">Microbacterium murale</name>
    <dbReference type="NCBI Taxonomy" id="1081040"/>
    <lineage>
        <taxon>Bacteria</taxon>
        <taxon>Bacillati</taxon>
        <taxon>Actinomycetota</taxon>
        <taxon>Actinomycetes</taxon>
        <taxon>Micrococcales</taxon>
        <taxon>Microbacteriaceae</taxon>
        <taxon>Microbacterium</taxon>
    </lineage>
</organism>
<keyword evidence="6" id="KW-1185">Reference proteome</keyword>
<dbReference type="SUPFAM" id="SSF46785">
    <property type="entry name" value="Winged helix' DNA-binding domain"/>
    <property type="match status" value="1"/>
</dbReference>
<dbReference type="PANTHER" id="PTHR44846:SF1">
    <property type="entry name" value="MANNOSYL-D-GLYCERATE TRANSPORT_METABOLISM SYSTEM REPRESSOR MNGR-RELATED"/>
    <property type="match status" value="1"/>
</dbReference>
<protein>
    <submittedName>
        <fullName evidence="5">GntR family transcriptional regulator</fullName>
    </submittedName>
</protein>
<reference evidence="5 6" key="1">
    <citation type="submission" date="2023-07" db="EMBL/GenBank/DDBJ databases">
        <title>Comparative genomics of wheat-associated soil bacteria to identify genetic determinants of phenazine resistance.</title>
        <authorList>
            <person name="Mouncey N."/>
        </authorList>
    </citation>
    <scope>NUCLEOTIDE SEQUENCE [LARGE SCALE GENOMIC DNA]</scope>
    <source>
        <strain evidence="5 6">W2I7</strain>
    </source>
</reference>
<dbReference type="SMART" id="SM00345">
    <property type="entry name" value="HTH_GNTR"/>
    <property type="match status" value="1"/>
</dbReference>
<gene>
    <name evidence="5" type="ORF">QFZ46_002488</name>
</gene>
<dbReference type="EMBL" id="JAUSXK010000001">
    <property type="protein sequence ID" value="MDQ0644328.1"/>
    <property type="molecule type" value="Genomic_DNA"/>
</dbReference>
<dbReference type="CDD" id="cd07377">
    <property type="entry name" value="WHTH_GntR"/>
    <property type="match status" value="1"/>
</dbReference>
<accession>A0ABU0PAG3</accession>
<evidence type="ECO:0000256" key="3">
    <source>
        <dbReference type="ARBA" id="ARBA00023163"/>
    </source>
</evidence>